<dbReference type="STRING" id="400092.PKOR_05155"/>
<evidence type="ECO:0000256" key="3">
    <source>
        <dbReference type="ARBA" id="ARBA00023125"/>
    </source>
</evidence>
<name>A0A0E3ZF62_9BACT</name>
<dbReference type="OrthoDB" id="881297at2"/>
<dbReference type="Pfam" id="PF00440">
    <property type="entry name" value="TetR_N"/>
    <property type="match status" value="1"/>
</dbReference>
<dbReference type="PROSITE" id="PS50977">
    <property type="entry name" value="HTH_TETR_2"/>
    <property type="match status" value="1"/>
</dbReference>
<dbReference type="PANTHER" id="PTHR30055">
    <property type="entry name" value="HTH-TYPE TRANSCRIPTIONAL REGULATOR RUTR"/>
    <property type="match status" value="1"/>
</dbReference>
<dbReference type="InterPro" id="IPR050109">
    <property type="entry name" value="HTH-type_TetR-like_transc_reg"/>
</dbReference>
<dbReference type="AlphaFoldDB" id="A0A0E3ZF62"/>
<evidence type="ECO:0000313" key="7">
    <source>
        <dbReference type="EMBL" id="AKD02623.1"/>
    </source>
</evidence>
<dbReference type="HOGENOM" id="CLU_069356_30_0_10"/>
<feature type="domain" description="HTH tetR-type" evidence="6">
    <location>
        <begin position="7"/>
        <end position="67"/>
    </location>
</feature>
<reference evidence="7 8" key="1">
    <citation type="journal article" date="2015" name="Sci. Rep.">
        <title>Unraveling adaptation of Pontibacter korlensis to radiation and infertility in desert through complete genome and comparative transcriptomic analysis.</title>
        <authorList>
            <person name="Dai J."/>
            <person name="Dai W."/>
            <person name="Qiu C."/>
            <person name="Yang Z."/>
            <person name="Zhang Y."/>
            <person name="Zhou M."/>
            <person name="Zhang L."/>
            <person name="Fang C."/>
            <person name="Gao Q."/>
            <person name="Yang Q."/>
            <person name="Li X."/>
            <person name="Wang Z."/>
            <person name="Wang Z."/>
            <person name="Jia Z."/>
            <person name="Chen X."/>
        </authorList>
    </citation>
    <scope>NUCLEOTIDE SEQUENCE [LARGE SCALE GENOMIC DNA]</scope>
    <source>
        <strain evidence="7 8">X14-1T</strain>
    </source>
</reference>
<dbReference type="RefSeq" id="WP_046309519.1">
    <property type="nucleotide sequence ID" value="NZ_CBCSCY010000009.1"/>
</dbReference>
<dbReference type="Proteomes" id="UP000033109">
    <property type="component" value="Chromosome"/>
</dbReference>
<proteinExistence type="predicted"/>
<dbReference type="SUPFAM" id="SSF46689">
    <property type="entry name" value="Homeodomain-like"/>
    <property type="match status" value="1"/>
</dbReference>
<dbReference type="PRINTS" id="PR00455">
    <property type="entry name" value="HTHTETR"/>
</dbReference>
<dbReference type="EMBL" id="CP009621">
    <property type="protein sequence ID" value="AKD02623.1"/>
    <property type="molecule type" value="Genomic_DNA"/>
</dbReference>
<feature type="DNA-binding region" description="H-T-H motif" evidence="5">
    <location>
        <begin position="30"/>
        <end position="49"/>
    </location>
</feature>
<evidence type="ECO:0000256" key="1">
    <source>
        <dbReference type="ARBA" id="ARBA00022491"/>
    </source>
</evidence>
<keyword evidence="2" id="KW-0805">Transcription regulation</keyword>
<dbReference type="GO" id="GO:0000976">
    <property type="term" value="F:transcription cis-regulatory region binding"/>
    <property type="evidence" value="ECO:0007669"/>
    <property type="project" value="TreeGrafter"/>
</dbReference>
<accession>A0A0E3ZF62</accession>
<evidence type="ECO:0000256" key="5">
    <source>
        <dbReference type="PROSITE-ProRule" id="PRU00335"/>
    </source>
</evidence>
<dbReference type="Gene3D" id="1.10.357.10">
    <property type="entry name" value="Tetracycline Repressor, domain 2"/>
    <property type="match status" value="1"/>
</dbReference>
<keyword evidence="3 5" id="KW-0238">DNA-binding</keyword>
<dbReference type="GO" id="GO:0003700">
    <property type="term" value="F:DNA-binding transcription factor activity"/>
    <property type="evidence" value="ECO:0007669"/>
    <property type="project" value="TreeGrafter"/>
</dbReference>
<evidence type="ECO:0000313" key="8">
    <source>
        <dbReference type="Proteomes" id="UP000033109"/>
    </source>
</evidence>
<keyword evidence="8" id="KW-1185">Reference proteome</keyword>
<keyword evidence="4" id="KW-0804">Transcription</keyword>
<gene>
    <name evidence="7" type="ORF">PKOR_05155</name>
</gene>
<organism evidence="7 8">
    <name type="scientific">Pontibacter korlensis</name>
    <dbReference type="NCBI Taxonomy" id="400092"/>
    <lineage>
        <taxon>Bacteria</taxon>
        <taxon>Pseudomonadati</taxon>
        <taxon>Bacteroidota</taxon>
        <taxon>Cytophagia</taxon>
        <taxon>Cytophagales</taxon>
        <taxon>Hymenobacteraceae</taxon>
        <taxon>Pontibacter</taxon>
    </lineage>
</organism>
<keyword evidence="1" id="KW-0678">Repressor</keyword>
<evidence type="ECO:0000259" key="6">
    <source>
        <dbReference type="PROSITE" id="PS50977"/>
    </source>
</evidence>
<sequence length="210" mass="24422">METIERNDIKNKILQAAFSLFCQRGIKSVSMDNIAQHLAMSKKTLYKWFKNKDQVVFESTAGYLATVQKDCKMLIEGTENAIDELFKIMDLTKQVFSIIHPSIFHDLQKYHGDSWDLWVQHKQKFMLGKVKENIVRGIGEGLYRKDLDVEIMARMRLAVLELPFNAAVFPPHQYNIKQVQLAVLEHYMLGMATLKGHKLINEYKQVTEEE</sequence>
<evidence type="ECO:0000256" key="4">
    <source>
        <dbReference type="ARBA" id="ARBA00023163"/>
    </source>
</evidence>
<protein>
    <submittedName>
        <fullName evidence="7">TetR family transcriptional regulator</fullName>
    </submittedName>
</protein>
<dbReference type="PANTHER" id="PTHR30055:SF175">
    <property type="entry name" value="HTH-TYPE TRANSCRIPTIONAL REPRESSOR KSTR2"/>
    <property type="match status" value="1"/>
</dbReference>
<dbReference type="KEGG" id="pko:PKOR_05155"/>
<evidence type="ECO:0000256" key="2">
    <source>
        <dbReference type="ARBA" id="ARBA00023015"/>
    </source>
</evidence>
<dbReference type="InterPro" id="IPR009057">
    <property type="entry name" value="Homeodomain-like_sf"/>
</dbReference>
<dbReference type="PATRIC" id="fig|400092.3.peg.1147"/>
<dbReference type="InterPro" id="IPR001647">
    <property type="entry name" value="HTH_TetR"/>
</dbReference>